<comment type="subcellular location">
    <subcellularLocation>
        <location evidence="1">Nucleus</location>
    </subcellularLocation>
</comment>
<dbReference type="InterPro" id="IPR036864">
    <property type="entry name" value="Zn2-C6_fun-type_DNA-bd_sf"/>
</dbReference>
<dbReference type="Proteomes" id="UP001244011">
    <property type="component" value="Unassembled WGS sequence"/>
</dbReference>
<reference evidence="8" key="1">
    <citation type="submission" date="2023-06" db="EMBL/GenBank/DDBJ databases">
        <title>Genome-scale phylogeny and comparative genomics of the fungal order Sordariales.</title>
        <authorList>
            <consortium name="Lawrence Berkeley National Laboratory"/>
            <person name="Hensen N."/>
            <person name="Bonometti L."/>
            <person name="Westerberg I."/>
            <person name="Brannstrom I.O."/>
            <person name="Guillou S."/>
            <person name="Cros-Aarteil S."/>
            <person name="Calhoun S."/>
            <person name="Haridas S."/>
            <person name="Kuo A."/>
            <person name="Mondo S."/>
            <person name="Pangilinan J."/>
            <person name="Riley R."/>
            <person name="Labutti K."/>
            <person name="Andreopoulos B."/>
            <person name="Lipzen A."/>
            <person name="Chen C."/>
            <person name="Yanf M."/>
            <person name="Daum C."/>
            <person name="Ng V."/>
            <person name="Clum A."/>
            <person name="Steindorff A."/>
            <person name="Ohm R."/>
            <person name="Martin F."/>
            <person name="Silar P."/>
            <person name="Natvig D."/>
            <person name="Lalanne C."/>
            <person name="Gautier V."/>
            <person name="Ament-Velasquez S.L."/>
            <person name="Kruys A."/>
            <person name="Hutchinson M.I."/>
            <person name="Powell A.J."/>
            <person name="Barry K."/>
            <person name="Miller A.N."/>
            <person name="Grigoriev I.V."/>
            <person name="Debuchy R."/>
            <person name="Gladieux P."/>
            <person name="Thoren M.H."/>
            <person name="Johannesson H."/>
        </authorList>
    </citation>
    <scope>NUCLEOTIDE SEQUENCE</scope>
    <source>
        <strain evidence="8">8032-3</strain>
    </source>
</reference>
<dbReference type="Gene3D" id="4.10.240.10">
    <property type="entry name" value="Zn(2)-C6 fungal-type DNA-binding domain"/>
    <property type="match status" value="1"/>
</dbReference>
<evidence type="ECO:0000313" key="9">
    <source>
        <dbReference type="Proteomes" id="UP001244011"/>
    </source>
</evidence>
<evidence type="ECO:0000313" key="8">
    <source>
        <dbReference type="EMBL" id="KAK1762862.1"/>
    </source>
</evidence>
<evidence type="ECO:0000259" key="7">
    <source>
        <dbReference type="PROSITE" id="PS50048"/>
    </source>
</evidence>
<keyword evidence="4" id="KW-0804">Transcription</keyword>
<dbReference type="GO" id="GO:0005634">
    <property type="term" value="C:nucleus"/>
    <property type="evidence" value="ECO:0007669"/>
    <property type="project" value="UniProtKB-SubCell"/>
</dbReference>
<comment type="caution">
    <text evidence="8">The sequence shown here is derived from an EMBL/GenBank/DDBJ whole genome shotgun (WGS) entry which is preliminary data.</text>
</comment>
<dbReference type="Pfam" id="PF00172">
    <property type="entry name" value="Zn_clus"/>
    <property type="match status" value="1"/>
</dbReference>
<dbReference type="PANTHER" id="PTHR31845:SF39">
    <property type="entry name" value="TRANSCRIPTION FACTOR PBCR-RELATED"/>
    <property type="match status" value="1"/>
</dbReference>
<gene>
    <name evidence="8" type="ORF">QBC33DRAFT_256048</name>
</gene>
<dbReference type="EMBL" id="MU839033">
    <property type="protein sequence ID" value="KAK1762862.1"/>
    <property type="molecule type" value="Genomic_DNA"/>
</dbReference>
<protein>
    <recommendedName>
        <fullName evidence="7">Zn(2)-C6 fungal-type domain-containing protein</fullName>
    </recommendedName>
</protein>
<dbReference type="PROSITE" id="PS50048">
    <property type="entry name" value="ZN2_CY6_FUNGAL_2"/>
    <property type="match status" value="1"/>
</dbReference>
<keyword evidence="5" id="KW-0539">Nucleus</keyword>
<dbReference type="RefSeq" id="XP_060279075.1">
    <property type="nucleotide sequence ID" value="XM_060423058.1"/>
</dbReference>
<evidence type="ECO:0000256" key="3">
    <source>
        <dbReference type="ARBA" id="ARBA00023125"/>
    </source>
</evidence>
<dbReference type="PANTHER" id="PTHR31845">
    <property type="entry name" value="FINGER DOMAIN PROTEIN, PUTATIVE-RELATED"/>
    <property type="match status" value="1"/>
</dbReference>
<evidence type="ECO:0000256" key="1">
    <source>
        <dbReference type="ARBA" id="ARBA00004123"/>
    </source>
</evidence>
<dbReference type="SMART" id="SM00066">
    <property type="entry name" value="GAL4"/>
    <property type="match status" value="1"/>
</dbReference>
<feature type="region of interest" description="Disordered" evidence="6">
    <location>
        <begin position="80"/>
        <end position="138"/>
    </location>
</feature>
<evidence type="ECO:0000256" key="4">
    <source>
        <dbReference type="ARBA" id="ARBA00023163"/>
    </source>
</evidence>
<organism evidence="8 9">
    <name type="scientific">Phialemonium atrogriseum</name>
    <dbReference type="NCBI Taxonomy" id="1093897"/>
    <lineage>
        <taxon>Eukaryota</taxon>
        <taxon>Fungi</taxon>
        <taxon>Dikarya</taxon>
        <taxon>Ascomycota</taxon>
        <taxon>Pezizomycotina</taxon>
        <taxon>Sordariomycetes</taxon>
        <taxon>Sordariomycetidae</taxon>
        <taxon>Cephalothecales</taxon>
        <taxon>Cephalothecaceae</taxon>
        <taxon>Phialemonium</taxon>
    </lineage>
</organism>
<accession>A0AAJ0BTP1</accession>
<name>A0AAJ0BTP1_9PEZI</name>
<dbReference type="AlphaFoldDB" id="A0AAJ0BTP1"/>
<dbReference type="InterPro" id="IPR051089">
    <property type="entry name" value="prtT"/>
</dbReference>
<dbReference type="GO" id="GO:0000981">
    <property type="term" value="F:DNA-binding transcription factor activity, RNA polymerase II-specific"/>
    <property type="evidence" value="ECO:0007669"/>
    <property type="project" value="InterPro"/>
</dbReference>
<proteinExistence type="predicted"/>
<dbReference type="CDD" id="cd00067">
    <property type="entry name" value="GAL4"/>
    <property type="match status" value="1"/>
</dbReference>
<keyword evidence="2" id="KW-0805">Transcription regulation</keyword>
<evidence type="ECO:0000256" key="5">
    <source>
        <dbReference type="ARBA" id="ARBA00023242"/>
    </source>
</evidence>
<keyword evidence="3" id="KW-0238">DNA-binding</keyword>
<dbReference type="GeneID" id="85306245"/>
<dbReference type="SUPFAM" id="SSF57701">
    <property type="entry name" value="Zn2/Cys6 DNA-binding domain"/>
    <property type="match status" value="1"/>
</dbReference>
<sequence length="689" mass="74450">MSSIGVNRACESCRSSKVRCQPAPDGTLAAQQGRCQRCATAGKACTFTPARRTKRKRTDVRVRELEREIKALSDLLRAGNAGAPENQQGLHEDQAAKAGVPEGQEEGRPRIMRPTHGPSHGGSAGSSHSSSRVPDPIDAGILPMESAARLFDRYVSDLAPQRPLVVFPLGTRASQVRRDKPTLFLAVVLVASSGTSDATLCTKLNDLLLQSYAQRIVIWGEKSLELIQAILVSTNWHCQSGHYDHMKFYQQLHMAATMAVDIDLGEPRMWVAGDGMDEAATQSQAIELQRTLLGCYICCSSLSLNYHRPNMFPFTPQMEDCLEALETSPFASPSDAALASWARLQHIVDLSDAALDLRGHSAKVRMSDAGVQLSLLNCTKQLESWRERTPVAVINEPLLMQYHAVYCLLHQICLYAEYSPADFKPPYIISIPSANTGKAAEPMLTPAHLFSVTKCISSAQAVVDTFLSMPTTTLACGSVVVYARMGYAIVILMKIHASAALPGGALSGVVDPGATRMGGYLERVVGHLADVSKYQCRLASEAWLPIMSQLQGWYRRHLVPGAQDDDDDDAPGIAELIQPLRLVNLAADVGSRSQAADNLSANGVQDGRITLAQPGSSGLALAPDELEAPDSSNFFADHRFSHFGSFPGGSDYDMFSGMVPGDLHEWIAASAEFPELNSEIMAAGELSTT</sequence>
<feature type="domain" description="Zn(2)-C6 fungal-type" evidence="7">
    <location>
        <begin position="9"/>
        <end position="47"/>
    </location>
</feature>
<dbReference type="InterPro" id="IPR001138">
    <property type="entry name" value="Zn2Cys6_DnaBD"/>
</dbReference>
<dbReference type="GO" id="GO:0000976">
    <property type="term" value="F:transcription cis-regulatory region binding"/>
    <property type="evidence" value="ECO:0007669"/>
    <property type="project" value="TreeGrafter"/>
</dbReference>
<dbReference type="CDD" id="cd12148">
    <property type="entry name" value="fungal_TF_MHR"/>
    <property type="match status" value="1"/>
</dbReference>
<dbReference type="GO" id="GO:0008270">
    <property type="term" value="F:zinc ion binding"/>
    <property type="evidence" value="ECO:0007669"/>
    <property type="project" value="InterPro"/>
</dbReference>
<keyword evidence="9" id="KW-1185">Reference proteome</keyword>
<evidence type="ECO:0000256" key="6">
    <source>
        <dbReference type="SAM" id="MobiDB-lite"/>
    </source>
</evidence>
<evidence type="ECO:0000256" key="2">
    <source>
        <dbReference type="ARBA" id="ARBA00023015"/>
    </source>
</evidence>